<evidence type="ECO:0000313" key="1">
    <source>
        <dbReference type="EMBL" id="MET7015683.1"/>
    </source>
</evidence>
<gene>
    <name evidence="1" type="ORF">ABXR19_15945</name>
</gene>
<accession>A0ABV2TP22</accession>
<sequence>MTIFAFHVADACLHVFASPALALQHCSAAEVSAQVWLFFAEDGSPLRVEQGLEGMRFLRPWASCSSCSLAQLLPYVRTLEGQAGVETLDALRRRFGAELA</sequence>
<reference evidence="1 2" key="1">
    <citation type="submission" date="2024-07" db="EMBL/GenBank/DDBJ databases">
        <title>Uliginosibacterium flavum JJ3220;KACC:17644.</title>
        <authorList>
            <person name="Kim M.K."/>
        </authorList>
    </citation>
    <scope>NUCLEOTIDE SEQUENCE [LARGE SCALE GENOMIC DNA]</scope>
    <source>
        <strain evidence="1 2">KACC:17644</strain>
    </source>
</reference>
<proteinExistence type="predicted"/>
<keyword evidence="2" id="KW-1185">Reference proteome</keyword>
<organism evidence="1 2">
    <name type="scientific">Uliginosibacterium flavum</name>
    <dbReference type="NCBI Taxonomy" id="1396831"/>
    <lineage>
        <taxon>Bacteria</taxon>
        <taxon>Pseudomonadati</taxon>
        <taxon>Pseudomonadota</taxon>
        <taxon>Betaproteobacteria</taxon>
        <taxon>Rhodocyclales</taxon>
        <taxon>Zoogloeaceae</taxon>
        <taxon>Uliginosibacterium</taxon>
    </lineage>
</organism>
<protein>
    <submittedName>
        <fullName evidence="1">Uncharacterized protein</fullName>
    </submittedName>
</protein>
<evidence type="ECO:0000313" key="2">
    <source>
        <dbReference type="Proteomes" id="UP001549691"/>
    </source>
</evidence>
<name>A0ABV2TP22_9RHOO</name>
<comment type="caution">
    <text evidence="1">The sequence shown here is derived from an EMBL/GenBank/DDBJ whole genome shotgun (WGS) entry which is preliminary data.</text>
</comment>
<dbReference type="EMBL" id="JBEWZI010000020">
    <property type="protein sequence ID" value="MET7015683.1"/>
    <property type="molecule type" value="Genomic_DNA"/>
</dbReference>
<dbReference type="RefSeq" id="WP_354602142.1">
    <property type="nucleotide sequence ID" value="NZ_JBEWZI010000020.1"/>
</dbReference>
<dbReference type="Proteomes" id="UP001549691">
    <property type="component" value="Unassembled WGS sequence"/>
</dbReference>